<organism evidence="1 2">
    <name type="scientific">Pedobacter nyackensis</name>
    <dbReference type="NCBI Taxonomy" id="475255"/>
    <lineage>
        <taxon>Bacteria</taxon>
        <taxon>Pseudomonadati</taxon>
        <taxon>Bacteroidota</taxon>
        <taxon>Sphingobacteriia</taxon>
        <taxon>Sphingobacteriales</taxon>
        <taxon>Sphingobacteriaceae</taxon>
        <taxon>Pedobacter</taxon>
    </lineage>
</organism>
<protein>
    <submittedName>
        <fullName evidence="1">Uncharacterized protein</fullName>
    </submittedName>
</protein>
<gene>
    <name evidence="1" type="ORF">SAMN04488101_11121</name>
</gene>
<name>A0A1W2EAT0_9SPHI</name>
<dbReference type="EMBL" id="FWYB01000011">
    <property type="protein sequence ID" value="SMD06456.1"/>
    <property type="molecule type" value="Genomic_DNA"/>
</dbReference>
<keyword evidence="2" id="KW-1185">Reference proteome</keyword>
<dbReference type="AlphaFoldDB" id="A0A1W2EAT0"/>
<dbReference type="Proteomes" id="UP000192678">
    <property type="component" value="Unassembled WGS sequence"/>
</dbReference>
<accession>A0A1W2EAT0</accession>
<proteinExistence type="predicted"/>
<reference evidence="1 2" key="1">
    <citation type="submission" date="2017-04" db="EMBL/GenBank/DDBJ databases">
        <authorList>
            <person name="Afonso C.L."/>
            <person name="Miller P.J."/>
            <person name="Scott M.A."/>
            <person name="Spackman E."/>
            <person name="Goraichik I."/>
            <person name="Dimitrov K.M."/>
            <person name="Suarez D.L."/>
            <person name="Swayne D.E."/>
        </authorList>
    </citation>
    <scope>NUCLEOTIDE SEQUENCE [LARGE SCALE GENOMIC DNA]</scope>
    <source>
        <strain evidence="1 2">DSM 19625</strain>
    </source>
</reference>
<evidence type="ECO:0000313" key="1">
    <source>
        <dbReference type="EMBL" id="SMD06456.1"/>
    </source>
</evidence>
<sequence>MVFSSLTYPIISGQNKYSTKKLLFFFKKNAEQAQKTKEMKEITVN</sequence>
<evidence type="ECO:0000313" key="2">
    <source>
        <dbReference type="Proteomes" id="UP000192678"/>
    </source>
</evidence>